<name>A0A0L0HDZ7_SPIPD</name>
<dbReference type="GO" id="GO:0000981">
    <property type="term" value="F:DNA-binding transcription factor activity, RNA polymerase II-specific"/>
    <property type="evidence" value="ECO:0007669"/>
    <property type="project" value="TreeGrafter"/>
</dbReference>
<dbReference type="Gene3D" id="3.30.50.10">
    <property type="entry name" value="Erythroid Transcription Factor GATA-1, subunit A"/>
    <property type="match status" value="1"/>
</dbReference>
<dbReference type="InterPro" id="IPR039355">
    <property type="entry name" value="Transcription_factor_GATA"/>
</dbReference>
<dbReference type="GO" id="GO:0000978">
    <property type="term" value="F:RNA polymerase II cis-regulatory region sequence-specific DNA binding"/>
    <property type="evidence" value="ECO:0007669"/>
    <property type="project" value="TreeGrafter"/>
</dbReference>
<proteinExistence type="predicted"/>
<keyword evidence="4" id="KW-0862">Zinc</keyword>
<feature type="compositionally biased region" description="Low complexity" evidence="7">
    <location>
        <begin position="148"/>
        <end position="165"/>
    </location>
</feature>
<dbReference type="EMBL" id="KQ257458">
    <property type="protein sequence ID" value="KNC99236.1"/>
    <property type="molecule type" value="Genomic_DNA"/>
</dbReference>
<protein>
    <recommendedName>
        <fullName evidence="8">GATA-type domain-containing protein</fullName>
    </recommendedName>
</protein>
<dbReference type="Pfam" id="PF00320">
    <property type="entry name" value="GATA"/>
    <property type="match status" value="1"/>
</dbReference>
<dbReference type="VEuPathDB" id="FungiDB:SPPG_05492"/>
<evidence type="ECO:0000256" key="1">
    <source>
        <dbReference type="ARBA" id="ARBA00004123"/>
    </source>
</evidence>
<dbReference type="eggNOG" id="KOG1601">
    <property type="taxonomic scope" value="Eukaryota"/>
</dbReference>
<feature type="region of interest" description="Disordered" evidence="7">
    <location>
        <begin position="441"/>
        <end position="466"/>
    </location>
</feature>
<keyword evidence="3 6" id="KW-0863">Zinc-finger</keyword>
<evidence type="ECO:0000256" key="2">
    <source>
        <dbReference type="ARBA" id="ARBA00022723"/>
    </source>
</evidence>
<sequence>MTWRLMHMSLLRERKQLEHSYLESFFTLDDDSWDPFGFVTTDPTTTTTMDDPFIKQPVPNHPSLSTSPLSASLKAADLLAHAGNISDAHSSVSRDNRTLGGPGEQLYFPPGDVASSPPITSWASGSLPTVSLIDNPHSSMAGTPPPDSGVEFSSSVASTSSTSTVKPVRKIKSASNSRRSSSQASSSLSSYVPPSACSNCGTNKTPLWRRDANGDPLCNACGLFYKLHGVVRPISMKSDVIRKRNRGPKKEKGKEQQQSSAPVAKAPIASRPHHRPMATMSTVHQPAIAGTNTSGVLTTCSPMAHPNVLSTSAPSFTTSTTPMQRSPSHIVPTTVYNPAIHSRAASQEPTTNYGTSAPSLSTFPKPKSGKRPRRDSDDDFMMDYPPTTPPQNVKPSSLPPEMLKTVLAQFLEMQTKAGTIPPGVDLDVLLKQLTELQLTEKTPLTPTHSAHSQDQAPPIAPPAPPAPMAVPGMGPAAMGPGMGPPGMGPGMGAVPAMTRTHSNTSQPYYPPYEHQYASYGISRPPSYNVNTYNVYGGYGYGYGQGMEDVMMVGRMMGEDPAGMASEELVDGVFFRG</sequence>
<dbReference type="STRING" id="645134.A0A0L0HDZ7"/>
<feature type="compositionally biased region" description="Polar residues" evidence="7">
    <location>
        <begin position="345"/>
        <end position="362"/>
    </location>
</feature>
<dbReference type="FunFam" id="3.30.50.10:FF:000007">
    <property type="entry name" value="Nitrogen regulatory AreA, N-terminal"/>
    <property type="match status" value="1"/>
</dbReference>
<feature type="compositionally biased region" description="Low complexity" evidence="7">
    <location>
        <begin position="173"/>
        <end position="196"/>
    </location>
</feature>
<dbReference type="PANTHER" id="PTHR10071:SF281">
    <property type="entry name" value="BOX A-BINDING FACTOR-RELATED"/>
    <property type="match status" value="1"/>
</dbReference>
<evidence type="ECO:0000256" key="4">
    <source>
        <dbReference type="ARBA" id="ARBA00022833"/>
    </source>
</evidence>
<dbReference type="PROSITE" id="PS50114">
    <property type="entry name" value="GATA_ZN_FINGER_2"/>
    <property type="match status" value="1"/>
</dbReference>
<accession>A0A0L0HDZ7</accession>
<feature type="domain" description="GATA-type" evidence="8">
    <location>
        <begin position="191"/>
        <end position="244"/>
    </location>
</feature>
<evidence type="ECO:0000256" key="6">
    <source>
        <dbReference type="PROSITE-ProRule" id="PRU00094"/>
    </source>
</evidence>
<evidence type="ECO:0000256" key="7">
    <source>
        <dbReference type="SAM" id="MobiDB-lite"/>
    </source>
</evidence>
<dbReference type="SMART" id="SM00401">
    <property type="entry name" value="ZnF_GATA"/>
    <property type="match status" value="1"/>
</dbReference>
<dbReference type="GO" id="GO:0005634">
    <property type="term" value="C:nucleus"/>
    <property type="evidence" value="ECO:0007669"/>
    <property type="project" value="UniProtKB-SubCell"/>
</dbReference>
<reference evidence="9 10" key="1">
    <citation type="submission" date="2009-08" db="EMBL/GenBank/DDBJ databases">
        <title>The Genome Sequence of Spizellomyces punctatus strain DAOM BR117.</title>
        <authorList>
            <consortium name="The Broad Institute Genome Sequencing Platform"/>
            <person name="Russ C."/>
            <person name="Cuomo C."/>
            <person name="Shea T."/>
            <person name="Young S.K."/>
            <person name="Zeng Q."/>
            <person name="Koehrsen M."/>
            <person name="Haas B."/>
            <person name="Borodovsky M."/>
            <person name="Guigo R."/>
            <person name="Alvarado L."/>
            <person name="Berlin A."/>
            <person name="Bochicchio J."/>
            <person name="Borenstein D."/>
            <person name="Chapman S."/>
            <person name="Chen Z."/>
            <person name="Engels R."/>
            <person name="Freedman E."/>
            <person name="Gellesch M."/>
            <person name="Goldberg J."/>
            <person name="Griggs A."/>
            <person name="Gujja S."/>
            <person name="Heiman D."/>
            <person name="Hepburn T."/>
            <person name="Howarth C."/>
            <person name="Jen D."/>
            <person name="Larson L."/>
            <person name="Lewis B."/>
            <person name="Mehta T."/>
            <person name="Park D."/>
            <person name="Pearson M."/>
            <person name="Roberts A."/>
            <person name="Saif S."/>
            <person name="Shenoy N."/>
            <person name="Sisk P."/>
            <person name="Stolte C."/>
            <person name="Sykes S."/>
            <person name="Thomson T."/>
            <person name="Walk T."/>
            <person name="White J."/>
            <person name="Yandava C."/>
            <person name="Burger G."/>
            <person name="Gray M.W."/>
            <person name="Holland P.W.H."/>
            <person name="King N."/>
            <person name="Lang F.B.F."/>
            <person name="Roger A.J."/>
            <person name="Ruiz-Trillo I."/>
            <person name="Lander E."/>
            <person name="Nusbaum C."/>
        </authorList>
    </citation>
    <scope>NUCLEOTIDE SEQUENCE [LARGE SCALE GENOMIC DNA]</scope>
    <source>
        <strain evidence="9 10">DAOM BR117</strain>
    </source>
</reference>
<feature type="region of interest" description="Disordered" evidence="7">
    <location>
        <begin position="238"/>
        <end position="272"/>
    </location>
</feature>
<dbReference type="OrthoDB" id="5597699at2759"/>
<dbReference type="AlphaFoldDB" id="A0A0L0HDZ7"/>
<dbReference type="GeneID" id="27688859"/>
<dbReference type="OMA" id="DKTICKK"/>
<gene>
    <name evidence="9" type="ORF">SPPG_05492</name>
</gene>
<dbReference type="Proteomes" id="UP000053201">
    <property type="component" value="Unassembled WGS sequence"/>
</dbReference>
<evidence type="ECO:0000256" key="3">
    <source>
        <dbReference type="ARBA" id="ARBA00022771"/>
    </source>
</evidence>
<dbReference type="InterPro" id="IPR013088">
    <property type="entry name" value="Znf_NHR/GATA"/>
</dbReference>
<dbReference type="GO" id="GO:0000122">
    <property type="term" value="P:negative regulation of transcription by RNA polymerase II"/>
    <property type="evidence" value="ECO:0007669"/>
    <property type="project" value="TreeGrafter"/>
</dbReference>
<keyword evidence="10" id="KW-1185">Reference proteome</keyword>
<dbReference type="GO" id="GO:0045944">
    <property type="term" value="P:positive regulation of transcription by RNA polymerase II"/>
    <property type="evidence" value="ECO:0007669"/>
    <property type="project" value="TreeGrafter"/>
</dbReference>
<feature type="region of interest" description="Disordered" evidence="7">
    <location>
        <begin position="133"/>
        <end position="196"/>
    </location>
</feature>
<evidence type="ECO:0000256" key="5">
    <source>
        <dbReference type="ARBA" id="ARBA00023242"/>
    </source>
</evidence>
<dbReference type="PROSITE" id="PS00344">
    <property type="entry name" value="GATA_ZN_FINGER_1"/>
    <property type="match status" value="1"/>
</dbReference>
<dbReference type="CDD" id="cd00202">
    <property type="entry name" value="ZnF_GATA"/>
    <property type="match status" value="1"/>
</dbReference>
<keyword evidence="2" id="KW-0479">Metal-binding</keyword>
<dbReference type="InParanoid" id="A0A0L0HDZ7"/>
<dbReference type="InterPro" id="IPR000679">
    <property type="entry name" value="Znf_GATA"/>
</dbReference>
<evidence type="ECO:0000313" key="10">
    <source>
        <dbReference type="Proteomes" id="UP000053201"/>
    </source>
</evidence>
<keyword evidence="5" id="KW-0539">Nucleus</keyword>
<dbReference type="PANTHER" id="PTHR10071">
    <property type="entry name" value="TRANSCRIPTION FACTOR GATA FAMILY MEMBER"/>
    <property type="match status" value="1"/>
</dbReference>
<dbReference type="GO" id="GO:0008270">
    <property type="term" value="F:zinc ion binding"/>
    <property type="evidence" value="ECO:0007669"/>
    <property type="project" value="UniProtKB-KW"/>
</dbReference>
<comment type="subcellular location">
    <subcellularLocation>
        <location evidence="1">Nucleus</location>
    </subcellularLocation>
</comment>
<organism evidence="9 10">
    <name type="scientific">Spizellomyces punctatus (strain DAOM BR117)</name>
    <dbReference type="NCBI Taxonomy" id="645134"/>
    <lineage>
        <taxon>Eukaryota</taxon>
        <taxon>Fungi</taxon>
        <taxon>Fungi incertae sedis</taxon>
        <taxon>Chytridiomycota</taxon>
        <taxon>Chytridiomycota incertae sedis</taxon>
        <taxon>Chytridiomycetes</taxon>
        <taxon>Spizellomycetales</taxon>
        <taxon>Spizellomycetaceae</taxon>
        <taxon>Spizellomyces</taxon>
    </lineage>
</organism>
<evidence type="ECO:0000313" key="9">
    <source>
        <dbReference type="EMBL" id="KNC99236.1"/>
    </source>
</evidence>
<feature type="region of interest" description="Disordered" evidence="7">
    <location>
        <begin position="345"/>
        <end position="399"/>
    </location>
</feature>
<dbReference type="RefSeq" id="XP_016607276.1">
    <property type="nucleotide sequence ID" value="XM_016753700.1"/>
</dbReference>
<dbReference type="SUPFAM" id="SSF57716">
    <property type="entry name" value="Glucocorticoid receptor-like (DNA-binding domain)"/>
    <property type="match status" value="1"/>
</dbReference>
<evidence type="ECO:0000259" key="8">
    <source>
        <dbReference type="PROSITE" id="PS50114"/>
    </source>
</evidence>
<dbReference type="PRINTS" id="PR00619">
    <property type="entry name" value="GATAZNFINGER"/>
</dbReference>